<organism evidence="1 2">
    <name type="scientific">Desulfoscipio geothermicus DSM 3669</name>
    <dbReference type="NCBI Taxonomy" id="1121426"/>
    <lineage>
        <taxon>Bacteria</taxon>
        <taxon>Bacillati</taxon>
        <taxon>Bacillota</taxon>
        <taxon>Clostridia</taxon>
        <taxon>Eubacteriales</taxon>
        <taxon>Desulfallaceae</taxon>
        <taxon>Desulfoscipio</taxon>
    </lineage>
</organism>
<accession>A0A1I6DLR8</accession>
<dbReference type="EMBL" id="FOYM01000013">
    <property type="protein sequence ID" value="SFR06331.1"/>
    <property type="molecule type" value="Genomic_DNA"/>
</dbReference>
<dbReference type="Pfam" id="PF11756">
    <property type="entry name" value="YgbA_NO"/>
    <property type="match status" value="1"/>
</dbReference>
<sequence>MQLKNSIEIEKDTVKKMIHLYCKSKHGFKKQLCQDCQALLEYATERLEACKFGNAKPTCEKCTIHCYRPDMRDKVKKVMRFSGLRMIFVHPLKAARHMLKNIRS</sequence>
<protein>
    <submittedName>
        <fullName evidence="1">Nitrous oxide-stimulated promoter</fullName>
    </submittedName>
</protein>
<dbReference type="Proteomes" id="UP000199584">
    <property type="component" value="Unassembled WGS sequence"/>
</dbReference>
<name>A0A1I6DLR8_9FIRM</name>
<proteinExistence type="predicted"/>
<dbReference type="STRING" id="39060.SAMN05660706_11343"/>
<keyword evidence="2" id="KW-1185">Reference proteome</keyword>
<dbReference type="AlphaFoldDB" id="A0A1I6DLR8"/>
<dbReference type="InterPro" id="IPR020483">
    <property type="entry name" value="Uncharacterised_YgbA"/>
</dbReference>
<evidence type="ECO:0000313" key="1">
    <source>
        <dbReference type="EMBL" id="SFR06331.1"/>
    </source>
</evidence>
<evidence type="ECO:0000313" key="2">
    <source>
        <dbReference type="Proteomes" id="UP000199584"/>
    </source>
</evidence>
<dbReference type="NCBIfam" id="NF007714">
    <property type="entry name" value="PRK10410.1-2"/>
    <property type="match status" value="1"/>
</dbReference>
<reference evidence="2" key="1">
    <citation type="submission" date="2016-10" db="EMBL/GenBank/DDBJ databases">
        <authorList>
            <person name="Varghese N."/>
            <person name="Submissions S."/>
        </authorList>
    </citation>
    <scope>NUCLEOTIDE SEQUENCE [LARGE SCALE GENOMIC DNA]</scope>
    <source>
        <strain evidence="2">DSM 3669</strain>
    </source>
</reference>
<gene>
    <name evidence="1" type="ORF">SAMN05660706_11343</name>
</gene>